<evidence type="ECO:0000313" key="2">
    <source>
        <dbReference type="Proteomes" id="UP001145114"/>
    </source>
</evidence>
<organism evidence="1 2">
    <name type="scientific">Spiromyces aspiralis</name>
    <dbReference type="NCBI Taxonomy" id="68401"/>
    <lineage>
        <taxon>Eukaryota</taxon>
        <taxon>Fungi</taxon>
        <taxon>Fungi incertae sedis</taxon>
        <taxon>Zoopagomycota</taxon>
        <taxon>Kickxellomycotina</taxon>
        <taxon>Kickxellomycetes</taxon>
        <taxon>Kickxellales</taxon>
        <taxon>Kickxellaceae</taxon>
        <taxon>Spiromyces</taxon>
    </lineage>
</organism>
<proteinExistence type="predicted"/>
<dbReference type="EMBL" id="JAMZIH010001924">
    <property type="protein sequence ID" value="KAJ1677795.1"/>
    <property type="molecule type" value="Genomic_DNA"/>
</dbReference>
<sequence length="139" mass="15170">MDFVRSCDEMSQLDLGLVVWTYPGGFKVLRAATRGSFVESLAETVTQYVRTLGSISPIELAVFEECSVTLAMEHLKLVESQGVLCRDESVKEVRFYENLISGVATKLGLGMAVLEGKGISGAHNKLATLYLLALKASYM</sequence>
<evidence type="ECO:0000313" key="1">
    <source>
        <dbReference type="EMBL" id="KAJ1677795.1"/>
    </source>
</evidence>
<reference evidence="1" key="1">
    <citation type="submission" date="2022-06" db="EMBL/GenBank/DDBJ databases">
        <title>Phylogenomic reconstructions and comparative analyses of Kickxellomycotina fungi.</title>
        <authorList>
            <person name="Reynolds N.K."/>
            <person name="Stajich J.E."/>
            <person name="Barry K."/>
            <person name="Grigoriev I.V."/>
            <person name="Crous P."/>
            <person name="Smith M.E."/>
        </authorList>
    </citation>
    <scope>NUCLEOTIDE SEQUENCE</scope>
    <source>
        <strain evidence="1">RSA 2271</strain>
    </source>
</reference>
<name>A0ACC1HMK3_9FUNG</name>
<accession>A0ACC1HMK3</accession>
<protein>
    <submittedName>
        <fullName evidence="1">Vacuolar protein-sorting-associated protein 36</fullName>
        <ecNumber evidence="1">3.5.1.4</ecNumber>
    </submittedName>
</protein>
<dbReference type="Proteomes" id="UP001145114">
    <property type="component" value="Unassembled WGS sequence"/>
</dbReference>
<feature type="non-terminal residue" evidence="1">
    <location>
        <position position="139"/>
    </location>
</feature>
<keyword evidence="1" id="KW-0378">Hydrolase</keyword>
<comment type="caution">
    <text evidence="1">The sequence shown here is derived from an EMBL/GenBank/DDBJ whole genome shotgun (WGS) entry which is preliminary data.</text>
</comment>
<gene>
    <name evidence="1" type="primary">VPS36_1</name>
    <name evidence="1" type="ORF">EV182_005421</name>
</gene>
<dbReference type="EC" id="3.5.1.4" evidence="1"/>
<keyword evidence="2" id="KW-1185">Reference proteome</keyword>